<keyword evidence="3" id="KW-1185">Reference proteome</keyword>
<feature type="chain" id="PRO_5046178349" evidence="1">
    <location>
        <begin position="28"/>
        <end position="373"/>
    </location>
</feature>
<evidence type="ECO:0000313" key="3">
    <source>
        <dbReference type="Proteomes" id="UP001501490"/>
    </source>
</evidence>
<dbReference type="RefSeq" id="WP_344807968.1">
    <property type="nucleotide sequence ID" value="NZ_BAABAB010000033.1"/>
</dbReference>
<gene>
    <name evidence="2" type="ORF">GCM10022236_40360</name>
</gene>
<sequence length="373" mass="39095">MRTSKIIATAAAAATGLLLIAPTVASAHPKPAPTPVVKSNQLAAPFNLALNHGNVYVADGGLNLVGKLKRDGSIKTIAADQPGASGVATSKDGRYLAFTSTVTNEDTFENTASGLNIWGPKGKRVHVDTLAYETAKNPDKINHYGINNPSQCVIDAFTAAGFPYDYTGQIDSHAYSVTSFGSKWIVADAGANTLWKIDNKGNIRTLAVLPPQPTKITADMAKALGFPDCVAGVTYNFEPVPTDVEVGKDGYLYVTTLPGGPETPVLGARGKLWKVNPYSGNAWVIASGFLGATNLAIGKHGEFYVSEFFGGDIAVVKHGKKSTYLTLPGVVAVETSKSGELWAATLGNEDPPAPGTIVKIVHGKAYKQATVKP</sequence>
<evidence type="ECO:0000256" key="1">
    <source>
        <dbReference type="SAM" id="SignalP"/>
    </source>
</evidence>
<comment type="caution">
    <text evidence="2">The sequence shown here is derived from an EMBL/GenBank/DDBJ whole genome shotgun (WGS) entry which is preliminary data.</text>
</comment>
<reference evidence="3" key="1">
    <citation type="journal article" date="2019" name="Int. J. Syst. Evol. Microbiol.">
        <title>The Global Catalogue of Microorganisms (GCM) 10K type strain sequencing project: providing services to taxonomists for standard genome sequencing and annotation.</title>
        <authorList>
            <consortium name="The Broad Institute Genomics Platform"/>
            <consortium name="The Broad Institute Genome Sequencing Center for Infectious Disease"/>
            <person name="Wu L."/>
            <person name="Ma J."/>
        </authorList>
    </citation>
    <scope>NUCLEOTIDE SEQUENCE [LARGE SCALE GENOMIC DNA]</scope>
    <source>
        <strain evidence="3">JCM 16929</strain>
    </source>
</reference>
<feature type="signal peptide" evidence="1">
    <location>
        <begin position="1"/>
        <end position="27"/>
    </location>
</feature>
<dbReference type="Gene3D" id="2.120.10.30">
    <property type="entry name" value="TolB, C-terminal domain"/>
    <property type="match status" value="1"/>
</dbReference>
<organism evidence="2 3">
    <name type="scientific">Microlunatus ginsengisoli</name>
    <dbReference type="NCBI Taxonomy" id="363863"/>
    <lineage>
        <taxon>Bacteria</taxon>
        <taxon>Bacillati</taxon>
        <taxon>Actinomycetota</taxon>
        <taxon>Actinomycetes</taxon>
        <taxon>Propionibacteriales</taxon>
        <taxon>Propionibacteriaceae</taxon>
        <taxon>Microlunatus</taxon>
    </lineage>
</organism>
<dbReference type="Proteomes" id="UP001501490">
    <property type="component" value="Unassembled WGS sequence"/>
</dbReference>
<keyword evidence="1" id="KW-0732">Signal</keyword>
<dbReference type="NCBIfam" id="NF033206">
    <property type="entry name" value="ScyE_fam"/>
    <property type="match status" value="1"/>
</dbReference>
<dbReference type="EMBL" id="BAABAB010000033">
    <property type="protein sequence ID" value="GAA3633686.1"/>
    <property type="molecule type" value="Genomic_DNA"/>
</dbReference>
<proteinExistence type="predicted"/>
<protein>
    <submittedName>
        <fullName evidence="2">ScyD/ScyE family protein</fullName>
    </submittedName>
</protein>
<accession>A0ABP7AJC7</accession>
<dbReference type="SUPFAM" id="SSF63829">
    <property type="entry name" value="Calcium-dependent phosphotriesterase"/>
    <property type="match status" value="1"/>
</dbReference>
<name>A0ABP7AJC7_9ACTN</name>
<evidence type="ECO:0000313" key="2">
    <source>
        <dbReference type="EMBL" id="GAA3633686.1"/>
    </source>
</evidence>
<dbReference type="InterPro" id="IPR011042">
    <property type="entry name" value="6-blade_b-propeller_TolB-like"/>
</dbReference>
<dbReference type="InterPro" id="IPR048031">
    <property type="entry name" value="ScyD/ScyE-like"/>
</dbReference>